<accession>A0A915ECY9</accession>
<dbReference type="AlphaFoldDB" id="A0A915ECY9"/>
<protein>
    <submittedName>
        <fullName evidence="2">Uncharacterized protein</fullName>
    </submittedName>
</protein>
<reference evidence="2" key="1">
    <citation type="submission" date="2022-11" db="UniProtKB">
        <authorList>
            <consortium name="WormBaseParasite"/>
        </authorList>
    </citation>
    <scope>IDENTIFICATION</scope>
</reference>
<dbReference type="Proteomes" id="UP000887574">
    <property type="component" value="Unplaced"/>
</dbReference>
<evidence type="ECO:0000313" key="2">
    <source>
        <dbReference type="WBParaSite" id="jg3980"/>
    </source>
</evidence>
<sequence length="75" mass="9110">MFLQKLIYTRVKQLVSQYSSVHGQRSWIASFRVRRAPHATLQPIQNGIFWSHFLCDRKHHRIGYIHHPIHHYQIH</sequence>
<organism evidence="1 2">
    <name type="scientific">Ditylenchus dipsaci</name>
    <dbReference type="NCBI Taxonomy" id="166011"/>
    <lineage>
        <taxon>Eukaryota</taxon>
        <taxon>Metazoa</taxon>
        <taxon>Ecdysozoa</taxon>
        <taxon>Nematoda</taxon>
        <taxon>Chromadorea</taxon>
        <taxon>Rhabditida</taxon>
        <taxon>Tylenchina</taxon>
        <taxon>Tylenchomorpha</taxon>
        <taxon>Sphaerularioidea</taxon>
        <taxon>Anguinidae</taxon>
        <taxon>Anguininae</taxon>
        <taxon>Ditylenchus</taxon>
    </lineage>
</organism>
<name>A0A915ECY9_9BILA</name>
<dbReference type="WBParaSite" id="jg3980">
    <property type="protein sequence ID" value="jg3980"/>
    <property type="gene ID" value="jg3980"/>
</dbReference>
<proteinExistence type="predicted"/>
<evidence type="ECO:0000313" key="1">
    <source>
        <dbReference type="Proteomes" id="UP000887574"/>
    </source>
</evidence>
<keyword evidence="1" id="KW-1185">Reference proteome</keyword>